<evidence type="ECO:0000313" key="3">
    <source>
        <dbReference type="EMBL" id="MFD2201045.1"/>
    </source>
</evidence>
<name>A0ABW5B605_9BACT</name>
<dbReference type="EMBL" id="JBHUIV010000010">
    <property type="protein sequence ID" value="MFD2201045.1"/>
    <property type="molecule type" value="Genomic_DNA"/>
</dbReference>
<dbReference type="Proteomes" id="UP001597414">
    <property type="component" value="Unassembled WGS sequence"/>
</dbReference>
<dbReference type="SUPFAM" id="SSF46689">
    <property type="entry name" value="Homeodomain-like"/>
    <property type="match status" value="1"/>
</dbReference>
<sequence>MANYAKGVEMRKNIIEQSRIVFNKEGLLLTLNQLADKLNITKGRITNYFPTKDKLFVAISQDYDLRFQELLASVDRDSEISLSWLAKVFAMIMDLQYEYRSAIVFVSTTSSSQKDMHDQITKSYRSNSKQVEITARTLVESDLLKPDILAPSNYEVFCFQHVSLFTTWVISQEIYYSTRTYKKMKPVYLRGIIGTYFPYLTPKGLDQFNELFMRS</sequence>
<feature type="domain" description="HTH tetR-type" evidence="2">
    <location>
        <begin position="14"/>
        <end position="59"/>
    </location>
</feature>
<dbReference type="InterPro" id="IPR023772">
    <property type="entry name" value="DNA-bd_HTH_TetR-type_CS"/>
</dbReference>
<proteinExistence type="predicted"/>
<evidence type="ECO:0000313" key="4">
    <source>
        <dbReference type="Proteomes" id="UP001597414"/>
    </source>
</evidence>
<reference evidence="4" key="1">
    <citation type="journal article" date="2019" name="Int. J. Syst. Evol. Microbiol.">
        <title>The Global Catalogue of Microorganisms (GCM) 10K type strain sequencing project: providing services to taxonomists for standard genome sequencing and annotation.</title>
        <authorList>
            <consortium name="The Broad Institute Genomics Platform"/>
            <consortium name="The Broad Institute Genome Sequencing Center for Infectious Disease"/>
            <person name="Wu L."/>
            <person name="Ma J."/>
        </authorList>
    </citation>
    <scope>NUCLEOTIDE SEQUENCE [LARGE SCALE GENOMIC DNA]</scope>
    <source>
        <strain evidence="4">KCTC 19812</strain>
    </source>
</reference>
<dbReference type="RefSeq" id="WP_380800935.1">
    <property type="nucleotide sequence ID" value="NZ_JBHUIV010000010.1"/>
</dbReference>
<dbReference type="Gene3D" id="1.10.357.10">
    <property type="entry name" value="Tetracycline Repressor, domain 2"/>
    <property type="match status" value="1"/>
</dbReference>
<gene>
    <name evidence="3" type="ORF">ACFSKV_05680</name>
</gene>
<protein>
    <submittedName>
        <fullName evidence="3">TetR/AcrR family transcriptional regulator</fullName>
    </submittedName>
</protein>
<keyword evidence="1" id="KW-0238">DNA-binding</keyword>
<accession>A0ABW5B605</accession>
<keyword evidence="4" id="KW-1185">Reference proteome</keyword>
<comment type="caution">
    <text evidence="3">The sequence shown here is derived from an EMBL/GenBank/DDBJ whole genome shotgun (WGS) entry which is preliminary data.</text>
</comment>
<dbReference type="InterPro" id="IPR001647">
    <property type="entry name" value="HTH_TetR"/>
</dbReference>
<organism evidence="3 4">
    <name type="scientific">Shivajiella indica</name>
    <dbReference type="NCBI Taxonomy" id="872115"/>
    <lineage>
        <taxon>Bacteria</taxon>
        <taxon>Pseudomonadati</taxon>
        <taxon>Bacteroidota</taxon>
        <taxon>Cytophagia</taxon>
        <taxon>Cytophagales</taxon>
        <taxon>Cyclobacteriaceae</taxon>
        <taxon>Shivajiella</taxon>
    </lineage>
</organism>
<dbReference type="Pfam" id="PF00440">
    <property type="entry name" value="TetR_N"/>
    <property type="match status" value="1"/>
</dbReference>
<dbReference type="PROSITE" id="PS01081">
    <property type="entry name" value="HTH_TETR_1"/>
    <property type="match status" value="1"/>
</dbReference>
<evidence type="ECO:0000256" key="1">
    <source>
        <dbReference type="ARBA" id="ARBA00023125"/>
    </source>
</evidence>
<evidence type="ECO:0000259" key="2">
    <source>
        <dbReference type="Pfam" id="PF00440"/>
    </source>
</evidence>
<dbReference type="InterPro" id="IPR009057">
    <property type="entry name" value="Homeodomain-like_sf"/>
</dbReference>